<feature type="transmembrane region" description="Helical" evidence="1">
    <location>
        <begin position="79"/>
        <end position="100"/>
    </location>
</feature>
<evidence type="ECO:0000256" key="1">
    <source>
        <dbReference type="SAM" id="Phobius"/>
    </source>
</evidence>
<evidence type="ECO:0000313" key="3">
    <source>
        <dbReference type="Proteomes" id="UP001197974"/>
    </source>
</evidence>
<keyword evidence="3" id="KW-1185">Reference proteome</keyword>
<protein>
    <submittedName>
        <fullName evidence="2">Uncharacterized protein</fullName>
    </submittedName>
</protein>
<dbReference type="RefSeq" id="WP_226538969.1">
    <property type="nucleotide sequence ID" value="NZ_CP129013.1"/>
</dbReference>
<dbReference type="Proteomes" id="UP001197974">
    <property type="component" value="Chromosome"/>
</dbReference>
<keyword evidence="1" id="KW-1133">Transmembrane helix</keyword>
<feature type="transmembrane region" description="Helical" evidence="1">
    <location>
        <begin position="164"/>
        <end position="180"/>
    </location>
</feature>
<feature type="transmembrane region" description="Helical" evidence="1">
    <location>
        <begin position="200"/>
        <end position="218"/>
    </location>
</feature>
<feature type="transmembrane region" description="Helical" evidence="1">
    <location>
        <begin position="139"/>
        <end position="157"/>
    </location>
</feature>
<keyword evidence="1" id="KW-0472">Membrane</keyword>
<proteinExistence type="predicted"/>
<reference evidence="2 3" key="1">
    <citation type="submission" date="2023-06" db="EMBL/GenBank/DDBJ databases">
        <title>Five Gram-positive bacteria isolated from mangrove sediments in Shenzhen, Guangdong, China.</title>
        <authorList>
            <person name="Yu S."/>
            <person name="Zheng W."/>
            <person name="Huang Y."/>
        </authorList>
    </citation>
    <scope>NUCLEOTIDE SEQUENCE [LARGE SCALE GENOMIC DNA]</scope>
    <source>
        <strain evidence="2 3">SaN35-3</strain>
    </source>
</reference>
<keyword evidence="1" id="KW-0812">Transmembrane</keyword>
<sequence>MKEAENYQAFMSNFSINMVHLRSPWIVAWWSAAFPGFGHLLLGNYVIGFFLMIWELLVNNLSHLNTAITLSLIGDFEKAKAILSIEWMWLYVTVYVFTIWDSYQKTIQYNQHYSLVQKGTIKVSTDSALTLNLLEKRKPIMSIIWSLFTPGLGNFYLNRIPATIIGIVLWVSVGYYSNLFEGLYYTMTGNFKEVTKVLDAQWILFVPSIYIFSVYDAYIHCIEYNKLFDQAQKNKLMESYHCPTFKMPLKRV</sequence>
<dbReference type="EMBL" id="CP129013">
    <property type="protein sequence ID" value="WLR43146.1"/>
    <property type="molecule type" value="Genomic_DNA"/>
</dbReference>
<evidence type="ECO:0000313" key="2">
    <source>
        <dbReference type="EMBL" id="WLR43146.1"/>
    </source>
</evidence>
<gene>
    <name evidence="2" type="ORF">LC087_02765</name>
</gene>
<name>A0ABY9JUR3_9BACI</name>
<organism evidence="2 3">
    <name type="scientific">Bacillus carboniphilus</name>
    <dbReference type="NCBI Taxonomy" id="86663"/>
    <lineage>
        <taxon>Bacteria</taxon>
        <taxon>Bacillati</taxon>
        <taxon>Bacillota</taxon>
        <taxon>Bacilli</taxon>
        <taxon>Bacillales</taxon>
        <taxon>Bacillaceae</taxon>
        <taxon>Bacillus</taxon>
    </lineage>
</organism>
<accession>A0ABY9JUR3</accession>